<dbReference type="Proteomes" id="UP000694257">
    <property type="component" value="Chromosome"/>
</dbReference>
<evidence type="ECO:0000313" key="3">
    <source>
        <dbReference type="Proteomes" id="UP000694257"/>
    </source>
</evidence>
<dbReference type="InterPro" id="IPR004360">
    <property type="entry name" value="Glyas_Fos-R_dOase_dom"/>
</dbReference>
<evidence type="ECO:0000313" key="2">
    <source>
        <dbReference type="EMBL" id="QXN89037.1"/>
    </source>
</evidence>
<feature type="domain" description="VOC" evidence="1">
    <location>
        <begin position="4"/>
        <end position="139"/>
    </location>
</feature>
<dbReference type="EMBL" id="CP078145">
    <property type="protein sequence ID" value="QXN89037.1"/>
    <property type="molecule type" value="Genomic_DNA"/>
</dbReference>
<reference evidence="2 3" key="1">
    <citation type="submission" date="2021-07" db="EMBL/GenBank/DDBJ databases">
        <title>Whole Genome Sequence of Nocardia Iowensis.</title>
        <authorList>
            <person name="Lamm A."/>
            <person name="Collins-Fairclough A.M."/>
            <person name="Bunk B."/>
            <person name="Sproer C."/>
        </authorList>
    </citation>
    <scope>NUCLEOTIDE SEQUENCE [LARGE SCALE GENOMIC DNA]</scope>
    <source>
        <strain evidence="2 3">NRRL 5646</strain>
    </source>
</reference>
<sequence>MKAHVNAITLAVSDLERSFRFYSDGLGLSSPGIIGTEHVGDRDTPGGAAAMFTLDNGLVLALYSRTDLAKDAALPLDRIAGSPVSLGYFVDTREDVDRILAQAHQAGATIVRPPLERPWGIYSGYFTDPDGHLWEAVYFLDGQRPN</sequence>
<proteinExistence type="predicted"/>
<dbReference type="InterPro" id="IPR037523">
    <property type="entry name" value="VOC_core"/>
</dbReference>
<dbReference type="RefSeq" id="WP_218469917.1">
    <property type="nucleotide sequence ID" value="NZ_BAABJN010000003.1"/>
</dbReference>
<gene>
    <name evidence="2" type="ORF">KV110_26190</name>
</gene>
<dbReference type="PANTHER" id="PTHR36503">
    <property type="entry name" value="BLR2520 PROTEIN"/>
    <property type="match status" value="1"/>
</dbReference>
<protein>
    <submittedName>
        <fullName evidence="2">VOC family protein</fullName>
    </submittedName>
</protein>
<name>A0ABX8RJ78_NOCIO</name>
<keyword evidence="3" id="KW-1185">Reference proteome</keyword>
<evidence type="ECO:0000259" key="1">
    <source>
        <dbReference type="PROSITE" id="PS51819"/>
    </source>
</evidence>
<dbReference type="Pfam" id="PF00903">
    <property type="entry name" value="Glyoxalase"/>
    <property type="match status" value="1"/>
</dbReference>
<accession>A0ABX8RJ78</accession>
<dbReference type="PANTHER" id="PTHR36503:SF1">
    <property type="entry name" value="BLR2520 PROTEIN"/>
    <property type="match status" value="1"/>
</dbReference>
<dbReference type="PROSITE" id="PS51819">
    <property type="entry name" value="VOC"/>
    <property type="match status" value="1"/>
</dbReference>
<organism evidence="2 3">
    <name type="scientific">Nocardia iowensis</name>
    <dbReference type="NCBI Taxonomy" id="204891"/>
    <lineage>
        <taxon>Bacteria</taxon>
        <taxon>Bacillati</taxon>
        <taxon>Actinomycetota</taxon>
        <taxon>Actinomycetes</taxon>
        <taxon>Mycobacteriales</taxon>
        <taxon>Nocardiaceae</taxon>
        <taxon>Nocardia</taxon>
    </lineage>
</organism>